<reference evidence="1 2" key="1">
    <citation type="submission" date="2014-04" db="EMBL/GenBank/DDBJ databases">
        <title>Evolutionary Origins and Diversification of the Mycorrhizal Mutualists.</title>
        <authorList>
            <consortium name="DOE Joint Genome Institute"/>
            <consortium name="Mycorrhizal Genomics Consortium"/>
            <person name="Kohler A."/>
            <person name="Kuo A."/>
            <person name="Nagy L.G."/>
            <person name="Floudas D."/>
            <person name="Copeland A."/>
            <person name="Barry K.W."/>
            <person name="Cichocki N."/>
            <person name="Veneault-Fourrey C."/>
            <person name="LaButti K."/>
            <person name="Lindquist E.A."/>
            <person name="Lipzen A."/>
            <person name="Lundell T."/>
            <person name="Morin E."/>
            <person name="Murat C."/>
            <person name="Riley R."/>
            <person name="Ohm R."/>
            <person name="Sun H."/>
            <person name="Tunlid A."/>
            <person name="Henrissat B."/>
            <person name="Grigoriev I.V."/>
            <person name="Hibbett D.S."/>
            <person name="Martin F."/>
        </authorList>
    </citation>
    <scope>NUCLEOTIDE SEQUENCE [LARGE SCALE GENOMIC DNA]</scope>
    <source>
        <strain evidence="1 2">MD-312</strain>
    </source>
</reference>
<protein>
    <submittedName>
        <fullName evidence="1">Uncharacterized protein</fullName>
    </submittedName>
</protein>
<proteinExistence type="predicted"/>
<dbReference type="Gene3D" id="2.40.70.10">
    <property type="entry name" value="Acid Proteases"/>
    <property type="match status" value="1"/>
</dbReference>
<organism evidence="1 2">
    <name type="scientific">Hydnomerulius pinastri MD-312</name>
    <dbReference type="NCBI Taxonomy" id="994086"/>
    <lineage>
        <taxon>Eukaryota</taxon>
        <taxon>Fungi</taxon>
        <taxon>Dikarya</taxon>
        <taxon>Basidiomycota</taxon>
        <taxon>Agaricomycotina</taxon>
        <taxon>Agaricomycetes</taxon>
        <taxon>Agaricomycetidae</taxon>
        <taxon>Boletales</taxon>
        <taxon>Boletales incertae sedis</taxon>
        <taxon>Leucogyrophana</taxon>
    </lineage>
</organism>
<keyword evidence="2" id="KW-1185">Reference proteome</keyword>
<dbReference type="CDD" id="cd00303">
    <property type="entry name" value="retropepsin_like"/>
    <property type="match status" value="1"/>
</dbReference>
<dbReference type="OrthoDB" id="128646at2759"/>
<accession>A0A0C9W6R4</accession>
<name>A0A0C9W6R4_9AGAM</name>
<evidence type="ECO:0000313" key="1">
    <source>
        <dbReference type="EMBL" id="KIJ58491.1"/>
    </source>
</evidence>
<feature type="non-terminal residue" evidence="1">
    <location>
        <position position="82"/>
    </location>
</feature>
<dbReference type="AlphaFoldDB" id="A0A0C9W6R4"/>
<feature type="non-terminal residue" evidence="1">
    <location>
        <position position="1"/>
    </location>
</feature>
<evidence type="ECO:0000313" key="2">
    <source>
        <dbReference type="Proteomes" id="UP000053820"/>
    </source>
</evidence>
<dbReference type="EMBL" id="KN839934">
    <property type="protein sequence ID" value="KIJ58491.1"/>
    <property type="molecule type" value="Genomic_DNA"/>
</dbReference>
<dbReference type="Proteomes" id="UP000053820">
    <property type="component" value="Unassembled WGS sequence"/>
</dbReference>
<sequence>LIDCGAGGEFLDQKFIQKIGILQHSLCSSITVKNVDGSPNKAGLITHYSTLFICFLITDLGKEDIILGLPWLTSENPIINWK</sequence>
<dbReference type="HOGENOM" id="CLU_000384_32_0_1"/>
<gene>
    <name evidence="1" type="ORF">HYDPIDRAFT_51605</name>
</gene>
<dbReference type="InterPro" id="IPR021109">
    <property type="entry name" value="Peptidase_aspartic_dom_sf"/>
</dbReference>